<dbReference type="EMBL" id="CP000804">
    <property type="protein sequence ID" value="ABU59552.1"/>
    <property type="molecule type" value="Genomic_DNA"/>
</dbReference>
<dbReference type="InterPro" id="IPR011051">
    <property type="entry name" value="RmlC_Cupin_sf"/>
</dbReference>
<dbReference type="PROSITE" id="PS51257">
    <property type="entry name" value="PROKAR_LIPOPROTEIN"/>
    <property type="match status" value="1"/>
</dbReference>
<sequence>MRPHIEFIHVDDVPWQPWPFGSTGACTRTLSCDPDTGATTLLVSLPAGWAAPEGFFTADVEFYIMQGELVSNGYRLARHTYGFLPAGVVYGRLQASSPVTLLWFTHGESRFAISATDAPGARRRGLIHAMDSSAAPWSNTITPGFPPGAMRKSLRIDPDTGAGTWLLGVLPQWREPRVEIHPVAEEAFIISGEMVTDRGVMVAGCYFWRPPHIPHGPFATETGVLILFRTDGHLHTFYRWPDQPSGSSSGSPGY</sequence>
<dbReference type="Pfam" id="PF14499">
    <property type="entry name" value="DUF4437"/>
    <property type="match status" value="1"/>
</dbReference>
<dbReference type="InterPro" id="IPR014710">
    <property type="entry name" value="RmlC-like_jellyroll"/>
</dbReference>
<evidence type="ECO:0000313" key="1">
    <source>
        <dbReference type="EMBL" id="ABU59552.1"/>
    </source>
</evidence>
<proteinExistence type="predicted"/>
<protein>
    <recommendedName>
        <fullName evidence="3">Anti-ECFsigma factor, ChrR</fullName>
    </recommendedName>
</protein>
<organism evidence="1 2">
    <name type="scientific">Roseiflexus castenholzii (strain DSM 13941 / HLO8)</name>
    <dbReference type="NCBI Taxonomy" id="383372"/>
    <lineage>
        <taxon>Bacteria</taxon>
        <taxon>Bacillati</taxon>
        <taxon>Chloroflexota</taxon>
        <taxon>Chloroflexia</taxon>
        <taxon>Chloroflexales</taxon>
        <taxon>Roseiflexineae</taxon>
        <taxon>Roseiflexaceae</taxon>
        <taxon>Roseiflexus</taxon>
    </lineage>
</organism>
<dbReference type="AlphaFoldDB" id="A7NPQ6"/>
<accession>A7NPQ6</accession>
<gene>
    <name evidence="1" type="ordered locus">Rcas_3502</name>
</gene>
<dbReference type="RefSeq" id="WP_012121975.1">
    <property type="nucleotide sequence ID" value="NC_009767.1"/>
</dbReference>
<dbReference type="HOGENOM" id="CLU_1093628_0_0_0"/>
<dbReference type="InterPro" id="IPR028013">
    <property type="entry name" value="DUF4437"/>
</dbReference>
<reference evidence="1 2" key="1">
    <citation type="submission" date="2007-08" db="EMBL/GenBank/DDBJ databases">
        <title>Complete sequence of Roseiflexus castenholzii DSM 13941.</title>
        <authorList>
            <consortium name="US DOE Joint Genome Institute"/>
            <person name="Copeland A."/>
            <person name="Lucas S."/>
            <person name="Lapidus A."/>
            <person name="Barry K."/>
            <person name="Glavina del Rio T."/>
            <person name="Dalin E."/>
            <person name="Tice H."/>
            <person name="Pitluck S."/>
            <person name="Thompson L.S."/>
            <person name="Brettin T."/>
            <person name="Bruce D."/>
            <person name="Detter J.C."/>
            <person name="Han C."/>
            <person name="Tapia R."/>
            <person name="Schmutz J."/>
            <person name="Larimer F."/>
            <person name="Land M."/>
            <person name="Hauser L."/>
            <person name="Kyrpides N."/>
            <person name="Mikhailova N."/>
            <person name="Bryant D.A."/>
            <person name="Hanada S."/>
            <person name="Tsukatani Y."/>
            <person name="Richardson P."/>
        </authorList>
    </citation>
    <scope>NUCLEOTIDE SEQUENCE [LARGE SCALE GENOMIC DNA]</scope>
    <source>
        <strain evidence="2">DSM 13941 / HLO8</strain>
    </source>
</reference>
<dbReference type="Proteomes" id="UP000000263">
    <property type="component" value="Chromosome"/>
</dbReference>
<dbReference type="KEGG" id="rca:Rcas_3502"/>
<evidence type="ECO:0008006" key="3">
    <source>
        <dbReference type="Google" id="ProtNLM"/>
    </source>
</evidence>
<keyword evidence="2" id="KW-1185">Reference proteome</keyword>
<dbReference type="Gene3D" id="2.60.120.10">
    <property type="entry name" value="Jelly Rolls"/>
    <property type="match status" value="1"/>
</dbReference>
<evidence type="ECO:0000313" key="2">
    <source>
        <dbReference type="Proteomes" id="UP000000263"/>
    </source>
</evidence>
<dbReference type="SUPFAM" id="SSF51182">
    <property type="entry name" value="RmlC-like cupins"/>
    <property type="match status" value="2"/>
</dbReference>
<dbReference type="OrthoDB" id="571028at2"/>
<dbReference type="eggNOG" id="COG0803">
    <property type="taxonomic scope" value="Bacteria"/>
</dbReference>
<dbReference type="STRING" id="383372.Rcas_3502"/>
<name>A7NPQ6_ROSCS</name>